<dbReference type="AlphaFoldDB" id="A0A397UZ06"/>
<organism evidence="1 2">
    <name type="scientific">Gigaspora rosea</name>
    <dbReference type="NCBI Taxonomy" id="44941"/>
    <lineage>
        <taxon>Eukaryota</taxon>
        <taxon>Fungi</taxon>
        <taxon>Fungi incertae sedis</taxon>
        <taxon>Mucoromycota</taxon>
        <taxon>Glomeromycotina</taxon>
        <taxon>Glomeromycetes</taxon>
        <taxon>Diversisporales</taxon>
        <taxon>Gigasporaceae</taxon>
        <taxon>Gigaspora</taxon>
    </lineage>
</organism>
<dbReference type="OrthoDB" id="2014201at2759"/>
<gene>
    <name evidence="1" type="ORF">C2G38_1971667</name>
</gene>
<reference evidence="1 2" key="1">
    <citation type="submission" date="2018-06" db="EMBL/GenBank/DDBJ databases">
        <title>Comparative genomics reveals the genomic features of Rhizophagus irregularis, R. cerebriforme, R. diaphanum and Gigaspora rosea, and their symbiotic lifestyle signature.</title>
        <authorList>
            <person name="Morin E."/>
            <person name="San Clemente H."/>
            <person name="Chen E.C.H."/>
            <person name="De La Providencia I."/>
            <person name="Hainaut M."/>
            <person name="Kuo A."/>
            <person name="Kohler A."/>
            <person name="Murat C."/>
            <person name="Tang N."/>
            <person name="Roy S."/>
            <person name="Loubradou J."/>
            <person name="Henrissat B."/>
            <person name="Grigoriev I.V."/>
            <person name="Corradi N."/>
            <person name="Roux C."/>
            <person name="Martin F.M."/>
        </authorList>
    </citation>
    <scope>NUCLEOTIDE SEQUENCE [LARGE SCALE GENOMIC DNA]</scope>
    <source>
        <strain evidence="1 2">DAOM 194757</strain>
    </source>
</reference>
<dbReference type="Gene3D" id="3.40.50.150">
    <property type="entry name" value="Vaccinia Virus protein VP39"/>
    <property type="match status" value="1"/>
</dbReference>
<name>A0A397UZ06_9GLOM</name>
<dbReference type="EMBL" id="QKWP01000742">
    <property type="protein sequence ID" value="RIB15460.1"/>
    <property type="molecule type" value="Genomic_DNA"/>
</dbReference>
<evidence type="ECO:0000313" key="1">
    <source>
        <dbReference type="EMBL" id="RIB15460.1"/>
    </source>
</evidence>
<dbReference type="InterPro" id="IPR029063">
    <property type="entry name" value="SAM-dependent_MTases_sf"/>
</dbReference>
<dbReference type="STRING" id="44941.A0A397UZ06"/>
<comment type="caution">
    <text evidence="1">The sequence shown here is derived from an EMBL/GenBank/DDBJ whole genome shotgun (WGS) entry which is preliminary data.</text>
</comment>
<sequence>LLTDAVLAWNLLKDGGIMIFDDYEWDRCKEEYNNTKLAINTFIKCNEPEIDVIHKGIK</sequence>
<evidence type="ECO:0000313" key="2">
    <source>
        <dbReference type="Proteomes" id="UP000266673"/>
    </source>
</evidence>
<protein>
    <submittedName>
        <fullName evidence="1">Uncharacterized protein</fullName>
    </submittedName>
</protein>
<feature type="non-terminal residue" evidence="1">
    <location>
        <position position="1"/>
    </location>
</feature>
<keyword evidence="2" id="KW-1185">Reference proteome</keyword>
<accession>A0A397UZ06</accession>
<dbReference type="Proteomes" id="UP000266673">
    <property type="component" value="Unassembled WGS sequence"/>
</dbReference>
<proteinExistence type="predicted"/>